<dbReference type="EMBL" id="CDQK01000004">
    <property type="protein sequence ID" value="CEP23208.1"/>
    <property type="molecule type" value="Genomic_DNA"/>
</dbReference>
<evidence type="ECO:0000256" key="4">
    <source>
        <dbReference type="ARBA" id="ARBA00023163"/>
    </source>
</evidence>
<dbReference type="GO" id="GO:0005730">
    <property type="term" value="C:nucleolus"/>
    <property type="evidence" value="ECO:0007669"/>
    <property type="project" value="UniProtKB-SubCell"/>
</dbReference>
<dbReference type="GO" id="GO:0000428">
    <property type="term" value="C:DNA-directed RNA polymerase complex"/>
    <property type="evidence" value="ECO:0007669"/>
    <property type="project" value="UniProtKB-KW"/>
</dbReference>
<dbReference type="InterPro" id="IPR009668">
    <property type="entry name" value="RNA_pol-assoc_fac_A49-like"/>
</dbReference>
<protein>
    <recommendedName>
        <fullName evidence="8">RNA polymerase I associated factor, A49-like protein</fullName>
    </recommendedName>
</protein>
<keyword evidence="4" id="KW-0804">Transcription</keyword>
<comment type="similarity">
    <text evidence="2">Belongs to the eukaryotic RPA49/POLR1E RNA polymerase subunit family.</text>
</comment>
<dbReference type="Proteomes" id="UP000038830">
    <property type="component" value="Unassembled WGS sequence"/>
</dbReference>
<gene>
    <name evidence="6" type="ORF">BN1211_3741</name>
</gene>
<evidence type="ECO:0000256" key="3">
    <source>
        <dbReference type="ARBA" id="ARBA00022478"/>
    </source>
</evidence>
<proteinExistence type="inferred from homology"/>
<name>A0A0H5C5E3_CYBJN</name>
<evidence type="ECO:0000313" key="6">
    <source>
        <dbReference type="EMBL" id="CEP23208.1"/>
    </source>
</evidence>
<evidence type="ECO:0000256" key="1">
    <source>
        <dbReference type="ARBA" id="ARBA00004604"/>
    </source>
</evidence>
<evidence type="ECO:0008006" key="8">
    <source>
        <dbReference type="Google" id="ProtNLM"/>
    </source>
</evidence>
<evidence type="ECO:0000256" key="5">
    <source>
        <dbReference type="ARBA" id="ARBA00023242"/>
    </source>
</evidence>
<keyword evidence="5" id="KW-0539">Nucleus</keyword>
<dbReference type="Pfam" id="PF06870">
    <property type="entry name" value="RNA_pol_I_A49"/>
    <property type="match status" value="1"/>
</dbReference>
<dbReference type="GO" id="GO:0003677">
    <property type="term" value="F:DNA binding"/>
    <property type="evidence" value="ECO:0007669"/>
    <property type="project" value="InterPro"/>
</dbReference>
<accession>A0A0H5C5E3</accession>
<organism evidence="6 7">
    <name type="scientific">Cyberlindnera jadinii (strain ATCC 18201 / CBS 1600 / BCRC 20928 / JCM 3617 / NBRC 0987 / NRRL Y-1542)</name>
    <name type="common">Torula yeast</name>
    <name type="synonym">Candida utilis</name>
    <dbReference type="NCBI Taxonomy" id="983966"/>
    <lineage>
        <taxon>Eukaryota</taxon>
        <taxon>Fungi</taxon>
        <taxon>Dikarya</taxon>
        <taxon>Ascomycota</taxon>
        <taxon>Saccharomycotina</taxon>
        <taxon>Saccharomycetes</taxon>
        <taxon>Phaffomycetales</taxon>
        <taxon>Phaffomycetaceae</taxon>
        <taxon>Cyberlindnera</taxon>
    </lineage>
</organism>
<evidence type="ECO:0000313" key="7">
    <source>
        <dbReference type="Proteomes" id="UP000038830"/>
    </source>
</evidence>
<dbReference type="AlphaFoldDB" id="A0A0H5C5E3"/>
<sequence>MTSVLGGRIPLKMVQEKRKRDEHVDLEVSEYNDAQSLAVGTFFNGFTVPADAKFDLYKNKKNQGVIFHGENERLEYDGEPSNDASDSSEYAIAVYDPVKKSVELYKAPVLLGTITSKAHKSIKGPKVRQTNVRFNVQRNALGEAFGTKKAKKAISDLERNRIDAEKLADSQADIIDSVKTSTVSLPTRKELDQTVLDDRPTPLANVDARSVEDIYPVENIITKRELQFIRAGPILKEKELKERLELLPYQESPFLKAQLSTISDESQMQKLQLIYYASLLMGVYQNRRISNKNALSSQLNNPPEVLMDGILEKFAISRPGQFGRSKDRGFTIDPHHEDKLLCYLLATIFHINGFLIEVTPLAQELSLKPSRLVGLFKALGAVVKNATVAEAEAFGIPKAAASSYKIASLKVPFKMPQMTRRGRKT</sequence>
<keyword evidence="3" id="KW-0240">DNA-directed RNA polymerase</keyword>
<dbReference type="GO" id="GO:0006351">
    <property type="term" value="P:DNA-templated transcription"/>
    <property type="evidence" value="ECO:0007669"/>
    <property type="project" value="InterPro"/>
</dbReference>
<evidence type="ECO:0000256" key="2">
    <source>
        <dbReference type="ARBA" id="ARBA00009430"/>
    </source>
</evidence>
<comment type="subcellular location">
    <subcellularLocation>
        <location evidence="1">Nucleus</location>
        <location evidence="1">Nucleolus</location>
    </subcellularLocation>
</comment>
<reference evidence="7" key="1">
    <citation type="journal article" date="2015" name="J. Biotechnol.">
        <title>The structure of the Cyberlindnera jadinii genome and its relation to Candida utilis analyzed by the occurrence of single nucleotide polymorphisms.</title>
        <authorList>
            <person name="Rupp O."/>
            <person name="Brinkrolf K."/>
            <person name="Buerth C."/>
            <person name="Kunigo M."/>
            <person name="Schneider J."/>
            <person name="Jaenicke S."/>
            <person name="Goesmann A."/>
            <person name="Puehler A."/>
            <person name="Jaeger K.-E."/>
            <person name="Ernst J.F."/>
        </authorList>
    </citation>
    <scope>NUCLEOTIDE SEQUENCE [LARGE SCALE GENOMIC DNA]</scope>
    <source>
        <strain evidence="7">ATCC 18201 / CBS 1600 / BCRC 20928 / JCM 3617 / NBRC 0987 / NRRL Y-1542</strain>
    </source>
</reference>
<dbReference type="PANTHER" id="PTHR14440">
    <property type="entry name" value="DNA-DIRECTED RNA POLYMERASE I SUBUNIT RPA49"/>
    <property type="match status" value="1"/>
</dbReference>